<keyword evidence="5" id="KW-0804">Transcription</keyword>
<dbReference type="InterPro" id="IPR000679">
    <property type="entry name" value="Znf_GATA"/>
</dbReference>
<dbReference type="RefSeq" id="XP_021883698.1">
    <property type="nucleotide sequence ID" value="XM_022020652.1"/>
</dbReference>
<evidence type="ECO:0000256" key="5">
    <source>
        <dbReference type="ARBA" id="ARBA00023163"/>
    </source>
</evidence>
<protein>
    <recommendedName>
        <fullName evidence="8">GATA-type domain-containing protein</fullName>
    </recommendedName>
</protein>
<reference evidence="9 10" key="1">
    <citation type="submission" date="2016-07" db="EMBL/GenBank/DDBJ databases">
        <title>Pervasive Adenine N6-methylation of Active Genes in Fungi.</title>
        <authorList>
            <consortium name="DOE Joint Genome Institute"/>
            <person name="Mondo S.J."/>
            <person name="Dannebaum R.O."/>
            <person name="Kuo R.C."/>
            <person name="Labutti K."/>
            <person name="Haridas S."/>
            <person name="Kuo A."/>
            <person name="Salamov A."/>
            <person name="Ahrendt S.R."/>
            <person name="Lipzen A."/>
            <person name="Sullivan W."/>
            <person name="Andreopoulos W.B."/>
            <person name="Clum A."/>
            <person name="Lindquist E."/>
            <person name="Daum C."/>
            <person name="Ramamoorthy G.K."/>
            <person name="Gryganskyi A."/>
            <person name="Culley D."/>
            <person name="Magnuson J.K."/>
            <person name="James T.Y."/>
            <person name="O'Malley M.A."/>
            <person name="Stajich J.E."/>
            <person name="Spatafora J.W."/>
            <person name="Visel A."/>
            <person name="Grigoriev I.V."/>
        </authorList>
    </citation>
    <scope>NUCLEOTIDE SEQUENCE [LARGE SCALE GENOMIC DNA]</scope>
    <source>
        <strain evidence="9 10">NRRL 3116</strain>
    </source>
</reference>
<keyword evidence="2 6" id="KW-0863">Zinc-finger</keyword>
<feature type="domain" description="GATA-type" evidence="8">
    <location>
        <begin position="106"/>
        <end position="141"/>
    </location>
</feature>
<keyword evidence="1" id="KW-0479">Metal-binding</keyword>
<gene>
    <name evidence="9" type="ORF">BCR41DRAFT_302032</name>
</gene>
<dbReference type="Proteomes" id="UP000193648">
    <property type="component" value="Unassembled WGS sequence"/>
</dbReference>
<dbReference type="EMBL" id="MCFF01000009">
    <property type="protein sequence ID" value="ORZ23884.1"/>
    <property type="molecule type" value="Genomic_DNA"/>
</dbReference>
<keyword evidence="10" id="KW-1185">Reference proteome</keyword>
<evidence type="ECO:0000256" key="2">
    <source>
        <dbReference type="ARBA" id="ARBA00022771"/>
    </source>
</evidence>
<proteinExistence type="predicted"/>
<evidence type="ECO:0000256" key="7">
    <source>
        <dbReference type="SAM" id="MobiDB-lite"/>
    </source>
</evidence>
<dbReference type="GO" id="GO:0008270">
    <property type="term" value="F:zinc ion binding"/>
    <property type="evidence" value="ECO:0007669"/>
    <property type="project" value="UniProtKB-KW"/>
</dbReference>
<evidence type="ECO:0000256" key="4">
    <source>
        <dbReference type="ARBA" id="ARBA00023015"/>
    </source>
</evidence>
<feature type="compositionally biased region" description="Low complexity" evidence="7">
    <location>
        <begin position="204"/>
        <end position="223"/>
    </location>
</feature>
<keyword evidence="4" id="KW-0805">Transcription regulation</keyword>
<evidence type="ECO:0000259" key="8">
    <source>
        <dbReference type="PROSITE" id="PS50114"/>
    </source>
</evidence>
<evidence type="ECO:0000256" key="6">
    <source>
        <dbReference type="PROSITE-ProRule" id="PRU00094"/>
    </source>
</evidence>
<dbReference type="GO" id="GO:0006355">
    <property type="term" value="P:regulation of DNA-templated transcription"/>
    <property type="evidence" value="ECO:0007669"/>
    <property type="project" value="InterPro"/>
</dbReference>
<dbReference type="SMART" id="SM00401">
    <property type="entry name" value="ZnF_GATA"/>
    <property type="match status" value="1"/>
</dbReference>
<dbReference type="GO" id="GO:0043565">
    <property type="term" value="F:sequence-specific DNA binding"/>
    <property type="evidence" value="ECO:0007669"/>
    <property type="project" value="InterPro"/>
</dbReference>
<accession>A0A1Y2GWS8</accession>
<dbReference type="PANTHER" id="PTHR47172">
    <property type="entry name" value="OS01G0976800 PROTEIN"/>
    <property type="match status" value="1"/>
</dbReference>
<dbReference type="PROSITE" id="PS00344">
    <property type="entry name" value="GATA_ZN_FINGER_1"/>
    <property type="match status" value="1"/>
</dbReference>
<feature type="compositionally biased region" description="Polar residues" evidence="7">
    <location>
        <begin position="9"/>
        <end position="34"/>
    </location>
</feature>
<dbReference type="PANTHER" id="PTHR47172:SF24">
    <property type="entry name" value="GATA ZINC FINGER DOMAIN-CONTAINING PROTEIN 14-RELATED"/>
    <property type="match status" value="1"/>
</dbReference>
<dbReference type="GeneID" id="33562496"/>
<feature type="region of interest" description="Disordered" evidence="7">
    <location>
        <begin position="1"/>
        <end position="131"/>
    </location>
</feature>
<feature type="compositionally biased region" description="Basic and acidic residues" evidence="7">
    <location>
        <begin position="122"/>
        <end position="131"/>
    </location>
</feature>
<evidence type="ECO:0000313" key="9">
    <source>
        <dbReference type="EMBL" id="ORZ23884.1"/>
    </source>
</evidence>
<evidence type="ECO:0000256" key="1">
    <source>
        <dbReference type="ARBA" id="ARBA00022723"/>
    </source>
</evidence>
<organism evidence="9 10">
    <name type="scientific">Lobosporangium transversale</name>
    <dbReference type="NCBI Taxonomy" id="64571"/>
    <lineage>
        <taxon>Eukaryota</taxon>
        <taxon>Fungi</taxon>
        <taxon>Fungi incertae sedis</taxon>
        <taxon>Mucoromycota</taxon>
        <taxon>Mortierellomycotina</taxon>
        <taxon>Mortierellomycetes</taxon>
        <taxon>Mortierellales</taxon>
        <taxon>Mortierellaceae</taxon>
        <taxon>Lobosporangium</taxon>
    </lineage>
</organism>
<dbReference type="STRING" id="64571.A0A1Y2GWS8"/>
<dbReference type="PROSITE" id="PS50114">
    <property type="entry name" value="GATA_ZN_FINGER_2"/>
    <property type="match status" value="1"/>
</dbReference>
<feature type="region of interest" description="Disordered" evidence="7">
    <location>
        <begin position="146"/>
        <end position="229"/>
    </location>
</feature>
<dbReference type="CDD" id="cd00202">
    <property type="entry name" value="ZnF_GATA"/>
    <property type="match status" value="1"/>
</dbReference>
<dbReference type="AlphaFoldDB" id="A0A1Y2GWS8"/>
<dbReference type="InterPro" id="IPR013088">
    <property type="entry name" value="Znf_NHR/GATA"/>
</dbReference>
<dbReference type="Pfam" id="PF00320">
    <property type="entry name" value="GATA"/>
    <property type="match status" value="1"/>
</dbReference>
<sequence length="250" mass="26827">MVGHALAPSSPSFQRTVNNPDSRLSQTRQKTSGLSAPAEVYGSSKDKDGKLRKLPPSPRHPALDAAIRKKSSSASSSSPPTSYQEADTAESGTRSGHGNSHVLRVQQEEKSCESCGTTNSPEWRRGQSGKKDLCNACGLRYSRSVARQNRQAQKQLEGKGPKAKVVKSGKAAKSSPKKGVSAEPSSIGSVMDDTMLHPNTNFMQDSAQHSQQNQQIQHTQASQLTHAYPSEPGIGSIYSLAVKPSFYHGQ</sequence>
<comment type="caution">
    <text evidence="9">The sequence shown here is derived from an EMBL/GenBank/DDBJ whole genome shotgun (WGS) entry which is preliminary data.</text>
</comment>
<evidence type="ECO:0000313" key="10">
    <source>
        <dbReference type="Proteomes" id="UP000193648"/>
    </source>
</evidence>
<dbReference type="OrthoDB" id="2162994at2759"/>
<dbReference type="InParanoid" id="A0A1Y2GWS8"/>
<name>A0A1Y2GWS8_9FUNG</name>
<feature type="compositionally biased region" description="Low complexity" evidence="7">
    <location>
        <begin position="168"/>
        <end position="182"/>
    </location>
</feature>
<dbReference type="SUPFAM" id="SSF57716">
    <property type="entry name" value="Glucocorticoid receptor-like (DNA-binding domain)"/>
    <property type="match status" value="1"/>
</dbReference>
<feature type="compositionally biased region" description="Low complexity" evidence="7">
    <location>
        <begin position="72"/>
        <end position="82"/>
    </location>
</feature>
<evidence type="ECO:0000256" key="3">
    <source>
        <dbReference type="ARBA" id="ARBA00022833"/>
    </source>
</evidence>
<keyword evidence="3" id="KW-0862">Zinc</keyword>
<dbReference type="Gene3D" id="3.30.50.10">
    <property type="entry name" value="Erythroid Transcription Factor GATA-1, subunit A"/>
    <property type="match status" value="1"/>
</dbReference>